<feature type="domain" description="Phosphodiester glycosidase" evidence="2">
    <location>
        <begin position="149"/>
        <end position="329"/>
    </location>
</feature>
<evidence type="ECO:0000313" key="3">
    <source>
        <dbReference type="EMBL" id="EGF15671.1"/>
    </source>
</evidence>
<accession>F2BVZ5</accession>
<sequence>MIIPRFKKFVLTGVRMKKLFKSLIFKFILITILFFIITSPIVVLFGPFGNLKRAVVGAIMRSRHPQYITWLFNSEQLNQILGTVKSTDQQKLFNFKVKTDSTLTLHKIETQRFVGYLLEIPNPKRVQVCTAADINEKGDTTSNIARNAGAVAAINGGGFYDPNGTGTGRLPYGFILHEGKYLLGEQVDESEKVDFIGMTKGGNLIAGMYNKKELSELGAIEGLSFGPPLIINGEKVIKSGDGGWGISPRSAIGQKKDGTVLFLVIDGRQPGYSIGATLVDVQNIMYEQGAYIAANLDGGSSTTLYYNGNVINKPADLLGERMIPTAFVVK</sequence>
<dbReference type="AlphaFoldDB" id="F2BVZ5"/>
<organism evidence="3 4">
    <name type="scientific">Dialister micraerophilus DSM 19965</name>
    <dbReference type="NCBI Taxonomy" id="888062"/>
    <lineage>
        <taxon>Bacteria</taxon>
        <taxon>Bacillati</taxon>
        <taxon>Bacillota</taxon>
        <taxon>Negativicutes</taxon>
        <taxon>Veillonellales</taxon>
        <taxon>Veillonellaceae</taxon>
        <taxon>Dialister</taxon>
    </lineage>
</organism>
<evidence type="ECO:0000313" key="4">
    <source>
        <dbReference type="Proteomes" id="UP000003503"/>
    </source>
</evidence>
<dbReference type="PANTHER" id="PTHR40446">
    <property type="entry name" value="N-ACETYLGLUCOSAMINE-1-PHOSPHODIESTER ALPHA-N-ACETYLGLUCOSAMINIDASE"/>
    <property type="match status" value="1"/>
</dbReference>
<reference evidence="3 4" key="1">
    <citation type="submission" date="2011-02" db="EMBL/GenBank/DDBJ databases">
        <authorList>
            <person name="Muzny D."/>
            <person name="Qin X."/>
            <person name="Deng J."/>
            <person name="Jiang H."/>
            <person name="Liu Y."/>
            <person name="Qu J."/>
            <person name="Song X.-Z."/>
            <person name="Zhang L."/>
            <person name="Thornton R."/>
            <person name="Coyle M."/>
            <person name="Francisco L."/>
            <person name="Jackson L."/>
            <person name="Javaid M."/>
            <person name="Korchina V."/>
            <person name="Kovar C."/>
            <person name="Mata R."/>
            <person name="Mathew T."/>
            <person name="Ngo R."/>
            <person name="Nguyen L."/>
            <person name="Nguyen N."/>
            <person name="Okwuonu G."/>
            <person name="Ongeri F."/>
            <person name="Pham C."/>
            <person name="Simmons D."/>
            <person name="Wilczek-Boney K."/>
            <person name="Hale W."/>
            <person name="Jakkamsetti A."/>
            <person name="Pham P."/>
            <person name="Ruth R."/>
            <person name="San Lucas F."/>
            <person name="Warren J."/>
            <person name="Zhang J."/>
            <person name="Zhao Z."/>
            <person name="Zhou C."/>
            <person name="Zhu D."/>
            <person name="Lee S."/>
            <person name="Bess C."/>
            <person name="Blankenburg K."/>
            <person name="Forbes L."/>
            <person name="Fu Q."/>
            <person name="Gubbala S."/>
            <person name="Hirani K."/>
            <person name="Jayaseelan J.C."/>
            <person name="Lara F."/>
            <person name="Munidasa M."/>
            <person name="Palculict T."/>
            <person name="Patil S."/>
            <person name="Pu L.-L."/>
            <person name="Saada N."/>
            <person name="Tang L."/>
            <person name="Weissenberger G."/>
            <person name="Zhu Y."/>
            <person name="Hemphill L."/>
            <person name="Shang Y."/>
            <person name="Youmans B."/>
            <person name="Ayvaz T."/>
            <person name="Ross M."/>
            <person name="Santibanez J."/>
            <person name="Aqrawi P."/>
            <person name="Gross S."/>
            <person name="Joshi V."/>
            <person name="Fowler G."/>
            <person name="Nazareth L."/>
            <person name="Reid J."/>
            <person name="Worley K."/>
            <person name="Petrosino J."/>
            <person name="Highlander S."/>
            <person name="Gibbs R."/>
        </authorList>
    </citation>
    <scope>NUCLEOTIDE SEQUENCE [LARGE SCALE GENOMIC DNA]</scope>
    <source>
        <strain evidence="3 4">DSM 19965</strain>
    </source>
</reference>
<dbReference type="PANTHER" id="PTHR40446:SF2">
    <property type="entry name" value="N-ACETYLGLUCOSAMINE-1-PHOSPHODIESTER ALPHA-N-ACETYLGLUCOSAMINIDASE"/>
    <property type="match status" value="1"/>
</dbReference>
<keyword evidence="1" id="KW-0472">Membrane</keyword>
<dbReference type="EMBL" id="AFBB01000006">
    <property type="protein sequence ID" value="EGF15671.1"/>
    <property type="molecule type" value="Genomic_DNA"/>
</dbReference>
<dbReference type="Proteomes" id="UP000003503">
    <property type="component" value="Unassembled WGS sequence"/>
</dbReference>
<evidence type="ECO:0000256" key="1">
    <source>
        <dbReference type="SAM" id="Phobius"/>
    </source>
</evidence>
<comment type="caution">
    <text evidence="3">The sequence shown here is derived from an EMBL/GenBank/DDBJ whole genome shotgun (WGS) entry which is preliminary data.</text>
</comment>
<dbReference type="InterPro" id="IPR018711">
    <property type="entry name" value="NAGPA"/>
</dbReference>
<gene>
    <name evidence="3" type="ORF">HMPREF9083_0362</name>
</gene>
<proteinExistence type="predicted"/>
<keyword evidence="1" id="KW-0812">Transmembrane</keyword>
<dbReference type="STRING" id="888062.HMPREF9083_0362"/>
<protein>
    <recommendedName>
        <fullName evidence="2">Phosphodiester glycosidase domain-containing protein</fullName>
    </recommendedName>
</protein>
<keyword evidence="1" id="KW-1133">Transmembrane helix</keyword>
<feature type="transmembrane region" description="Helical" evidence="1">
    <location>
        <begin position="23"/>
        <end position="45"/>
    </location>
</feature>
<dbReference type="Pfam" id="PF09992">
    <property type="entry name" value="NAGPA"/>
    <property type="match status" value="1"/>
</dbReference>
<keyword evidence="4" id="KW-1185">Reference proteome</keyword>
<evidence type="ECO:0000259" key="2">
    <source>
        <dbReference type="Pfam" id="PF09992"/>
    </source>
</evidence>
<name>F2BVZ5_9FIRM</name>
<dbReference type="eggNOG" id="COG4632">
    <property type="taxonomic scope" value="Bacteria"/>
</dbReference>
<dbReference type="HOGENOM" id="CLU_058779_0_0_9"/>